<evidence type="ECO:0000313" key="3">
    <source>
        <dbReference type="Proteomes" id="UP000030106"/>
    </source>
</evidence>
<proteinExistence type="predicted"/>
<accession>A0A0A2VP35</accession>
<keyword evidence="1" id="KW-1133">Transmembrane helix</keyword>
<dbReference type="OrthoDB" id="191995at2759"/>
<dbReference type="HOGENOM" id="CLU_2291186_0_0_1"/>
<dbReference type="EMBL" id="ANFO01000628">
    <property type="protein sequence ID" value="KGQ07925.1"/>
    <property type="molecule type" value="Genomic_DNA"/>
</dbReference>
<keyword evidence="1" id="KW-0812">Transmembrane</keyword>
<dbReference type="STRING" id="1245745.A0A0A2VP35"/>
<keyword evidence="1" id="KW-0472">Membrane</keyword>
<sequence length="101" mass="11620">MSWKIWTKVTFTLGWLESNDVLTKLKVLFNLACLVGFNEDAAHNTQRPARRAFYLATRYAMAVHFFIYYVLLLMDARLPCSWMRGFHARLGALDRAASAST</sequence>
<organism evidence="2 3">
    <name type="scientific">Beauveria bassiana D1-5</name>
    <dbReference type="NCBI Taxonomy" id="1245745"/>
    <lineage>
        <taxon>Eukaryota</taxon>
        <taxon>Fungi</taxon>
        <taxon>Dikarya</taxon>
        <taxon>Ascomycota</taxon>
        <taxon>Pezizomycotina</taxon>
        <taxon>Sordariomycetes</taxon>
        <taxon>Hypocreomycetidae</taxon>
        <taxon>Hypocreales</taxon>
        <taxon>Cordycipitaceae</taxon>
        <taxon>Beauveria</taxon>
    </lineage>
</organism>
<evidence type="ECO:0000313" key="2">
    <source>
        <dbReference type="EMBL" id="KGQ07925.1"/>
    </source>
</evidence>
<reference evidence="2 3" key="1">
    <citation type="submission" date="2012-10" db="EMBL/GenBank/DDBJ databases">
        <title>Genome sequencing and analysis of entomopathogenic fungi Beauveria bassiana D1-5.</title>
        <authorList>
            <person name="Li Q."/>
            <person name="Wang L."/>
            <person name="Zhang Z."/>
            <person name="Wang Q."/>
            <person name="Ren J."/>
            <person name="Wang M."/>
            <person name="Xu W."/>
            <person name="Wang J."/>
            <person name="Lu Y."/>
            <person name="Du Q."/>
            <person name="Sun Z."/>
        </authorList>
    </citation>
    <scope>NUCLEOTIDE SEQUENCE [LARGE SCALE GENOMIC DNA]</scope>
    <source>
        <strain evidence="2 3">D1-5</strain>
    </source>
</reference>
<dbReference type="Proteomes" id="UP000030106">
    <property type="component" value="Unassembled WGS sequence"/>
</dbReference>
<name>A0A0A2VP35_BEABA</name>
<gene>
    <name evidence="2" type="ORF">BBAD15_g6749</name>
</gene>
<comment type="caution">
    <text evidence="2">The sequence shown here is derived from an EMBL/GenBank/DDBJ whole genome shotgun (WGS) entry which is preliminary data.</text>
</comment>
<dbReference type="AlphaFoldDB" id="A0A0A2VP35"/>
<protein>
    <submittedName>
        <fullName evidence="2">Uncharacterized protein</fullName>
    </submittedName>
</protein>
<feature type="transmembrane region" description="Helical" evidence="1">
    <location>
        <begin position="52"/>
        <end position="74"/>
    </location>
</feature>
<evidence type="ECO:0000256" key="1">
    <source>
        <dbReference type="SAM" id="Phobius"/>
    </source>
</evidence>